<evidence type="ECO:0000259" key="4">
    <source>
        <dbReference type="SMART" id="SM00423"/>
    </source>
</evidence>
<keyword evidence="6" id="KW-1185">Reference proteome</keyword>
<feature type="domain" description="PSI" evidence="4">
    <location>
        <begin position="160"/>
        <end position="208"/>
    </location>
</feature>
<feature type="domain" description="PSI" evidence="4">
    <location>
        <begin position="110"/>
        <end position="157"/>
    </location>
</feature>
<evidence type="ECO:0000256" key="2">
    <source>
        <dbReference type="SAM" id="Coils"/>
    </source>
</evidence>
<name>A0A1R2CFW2_9CILI</name>
<keyword evidence="3" id="KW-0732">Signal</keyword>
<evidence type="ECO:0000313" key="5">
    <source>
        <dbReference type="EMBL" id="OMJ87845.1"/>
    </source>
</evidence>
<dbReference type="AlphaFoldDB" id="A0A1R2CFW2"/>
<keyword evidence="2" id="KW-0175">Coiled coil</keyword>
<dbReference type="Proteomes" id="UP000187209">
    <property type="component" value="Unassembled WGS sequence"/>
</dbReference>
<keyword evidence="1" id="KW-0325">Glycoprotein</keyword>
<proteinExistence type="predicted"/>
<evidence type="ECO:0000256" key="1">
    <source>
        <dbReference type="ARBA" id="ARBA00023180"/>
    </source>
</evidence>
<organism evidence="5 6">
    <name type="scientific">Stentor coeruleus</name>
    <dbReference type="NCBI Taxonomy" id="5963"/>
    <lineage>
        <taxon>Eukaryota</taxon>
        <taxon>Sar</taxon>
        <taxon>Alveolata</taxon>
        <taxon>Ciliophora</taxon>
        <taxon>Postciliodesmatophora</taxon>
        <taxon>Heterotrichea</taxon>
        <taxon>Heterotrichida</taxon>
        <taxon>Stentoridae</taxon>
        <taxon>Stentor</taxon>
    </lineage>
</organism>
<dbReference type="SMART" id="SM00423">
    <property type="entry name" value="PSI"/>
    <property type="match status" value="2"/>
</dbReference>
<dbReference type="OrthoDB" id="313169at2759"/>
<gene>
    <name evidence="5" type="ORF">SteCoe_10326</name>
</gene>
<feature type="signal peptide" evidence="3">
    <location>
        <begin position="1"/>
        <end position="16"/>
    </location>
</feature>
<feature type="chain" id="PRO_5012774291" description="PSI domain-containing protein" evidence="3">
    <location>
        <begin position="17"/>
        <end position="319"/>
    </location>
</feature>
<evidence type="ECO:0000313" key="6">
    <source>
        <dbReference type="Proteomes" id="UP000187209"/>
    </source>
</evidence>
<dbReference type="EMBL" id="MPUH01000166">
    <property type="protein sequence ID" value="OMJ87845.1"/>
    <property type="molecule type" value="Genomic_DNA"/>
</dbReference>
<dbReference type="InterPro" id="IPR016201">
    <property type="entry name" value="PSI"/>
</dbReference>
<sequence>MFIILLLHLSNGISQSSFLSLSQPEYIPSTSSGALASGIHNIDNSISDLSSQLSKSLQVLGLKIDFSISTTTSALITLISSEISDKKAQLDSLNNQIHLLLHNTEGLYNRCSGFRTCDSCQYNPLCVWCDIEKLCVGGDADGPFHGECSNFSYQNCYTNGCKSYTRCRSCVGSLQCGWCLDGGGCSDTSDSCDYVLFIHSNSPGTVCPIEDVSYPEIYINSNPTSSDYPETLEAEKKVMELRSDSVKLVQDIQELEYAKARLIAGLEESNKKIPGINVEDNNKGLEGRVGRLAAEELSLSLPIERKKNEEGIPELENLE</sequence>
<feature type="coiled-coil region" evidence="2">
    <location>
        <begin position="76"/>
        <end position="103"/>
    </location>
</feature>
<evidence type="ECO:0000256" key="3">
    <source>
        <dbReference type="SAM" id="SignalP"/>
    </source>
</evidence>
<protein>
    <recommendedName>
        <fullName evidence="4">PSI domain-containing protein</fullName>
    </recommendedName>
</protein>
<comment type="caution">
    <text evidence="5">The sequence shown here is derived from an EMBL/GenBank/DDBJ whole genome shotgun (WGS) entry which is preliminary data.</text>
</comment>
<accession>A0A1R2CFW2</accession>
<reference evidence="5 6" key="1">
    <citation type="submission" date="2016-11" db="EMBL/GenBank/DDBJ databases">
        <title>The macronuclear genome of Stentor coeruleus: a giant cell with tiny introns.</title>
        <authorList>
            <person name="Slabodnick M."/>
            <person name="Ruby J.G."/>
            <person name="Reiff S.B."/>
            <person name="Swart E.C."/>
            <person name="Gosai S."/>
            <person name="Prabakaran S."/>
            <person name="Witkowska E."/>
            <person name="Larue G.E."/>
            <person name="Fisher S."/>
            <person name="Freeman R.M."/>
            <person name="Gunawardena J."/>
            <person name="Chu W."/>
            <person name="Stover N.A."/>
            <person name="Gregory B.D."/>
            <person name="Nowacki M."/>
            <person name="Derisi J."/>
            <person name="Roy S.W."/>
            <person name="Marshall W.F."/>
            <person name="Sood P."/>
        </authorList>
    </citation>
    <scope>NUCLEOTIDE SEQUENCE [LARGE SCALE GENOMIC DNA]</scope>
    <source>
        <strain evidence="5">WM001</strain>
    </source>
</reference>